<dbReference type="AlphaFoldDB" id="A0A5B8UBN7"/>
<accession>A0A5B8UBN7</accession>
<evidence type="ECO:0000256" key="2">
    <source>
        <dbReference type="PROSITE-ProRule" id="PRU00335"/>
    </source>
</evidence>
<evidence type="ECO:0000259" key="3">
    <source>
        <dbReference type="PROSITE" id="PS50977"/>
    </source>
</evidence>
<dbReference type="PROSITE" id="PS50977">
    <property type="entry name" value="HTH_TETR_2"/>
    <property type="match status" value="1"/>
</dbReference>
<dbReference type="GO" id="GO:0003700">
    <property type="term" value="F:DNA-binding transcription factor activity"/>
    <property type="evidence" value="ECO:0007669"/>
    <property type="project" value="TreeGrafter"/>
</dbReference>
<evidence type="ECO:0000256" key="1">
    <source>
        <dbReference type="ARBA" id="ARBA00023125"/>
    </source>
</evidence>
<feature type="DNA-binding region" description="H-T-H motif" evidence="2">
    <location>
        <begin position="38"/>
        <end position="57"/>
    </location>
</feature>
<dbReference type="EMBL" id="CP042430">
    <property type="protein sequence ID" value="QEC50629.1"/>
    <property type="molecule type" value="Genomic_DNA"/>
</dbReference>
<organism evidence="4 5">
    <name type="scientific">Baekduia soli</name>
    <dbReference type="NCBI Taxonomy" id="496014"/>
    <lineage>
        <taxon>Bacteria</taxon>
        <taxon>Bacillati</taxon>
        <taxon>Actinomycetota</taxon>
        <taxon>Thermoleophilia</taxon>
        <taxon>Solirubrobacterales</taxon>
        <taxon>Baekduiaceae</taxon>
        <taxon>Baekduia</taxon>
    </lineage>
</organism>
<dbReference type="KEGG" id="bsol:FSW04_03175"/>
<keyword evidence="1 2" id="KW-0238">DNA-binding</keyword>
<proteinExistence type="predicted"/>
<evidence type="ECO:0000313" key="5">
    <source>
        <dbReference type="Proteomes" id="UP000321805"/>
    </source>
</evidence>
<dbReference type="PANTHER" id="PTHR30055:SF209">
    <property type="entry name" value="POSSIBLE TRANSCRIPTIONAL REGULATORY PROTEIN (PROBABLY TETR-FAMILY)"/>
    <property type="match status" value="1"/>
</dbReference>
<gene>
    <name evidence="4" type="ORF">FSW04_03175</name>
</gene>
<dbReference type="PRINTS" id="PR00455">
    <property type="entry name" value="HTHTETR"/>
</dbReference>
<dbReference type="SUPFAM" id="SSF46689">
    <property type="entry name" value="Homeodomain-like"/>
    <property type="match status" value="1"/>
</dbReference>
<dbReference type="GO" id="GO:0000976">
    <property type="term" value="F:transcription cis-regulatory region binding"/>
    <property type="evidence" value="ECO:0007669"/>
    <property type="project" value="TreeGrafter"/>
</dbReference>
<dbReference type="Pfam" id="PF00440">
    <property type="entry name" value="TetR_N"/>
    <property type="match status" value="1"/>
</dbReference>
<protein>
    <submittedName>
        <fullName evidence="4">TetR/AcrR family transcriptional regulator</fullName>
    </submittedName>
</protein>
<name>A0A5B8UBN7_9ACTN</name>
<dbReference type="InterPro" id="IPR009057">
    <property type="entry name" value="Homeodomain-like_sf"/>
</dbReference>
<dbReference type="InterPro" id="IPR001647">
    <property type="entry name" value="HTH_TetR"/>
</dbReference>
<dbReference type="OrthoDB" id="4542210at2"/>
<dbReference type="Gene3D" id="1.10.357.10">
    <property type="entry name" value="Tetracycline Repressor, domain 2"/>
    <property type="match status" value="1"/>
</dbReference>
<keyword evidence="5" id="KW-1185">Reference proteome</keyword>
<dbReference type="Proteomes" id="UP000321805">
    <property type="component" value="Chromosome"/>
</dbReference>
<sequence length="197" mass="21200">MAAAPGGEHERADARRNRERILCAAARLIEAHGVDGVSMDEVAAEAGVGKGTLYRRFGDRGSLLRALIDEPERAFQEALIRGAPPLGPGADPVERLHAFGGGMIGLLESHARFIRQAESLGGVKRYTHPVYQGYRAHVAMLLGQILGPGPQTEYLTDCLLAPLGAEPFLYQRDVRGMTLDEMRAGWCRLADAIVGGS</sequence>
<evidence type="ECO:0000313" key="4">
    <source>
        <dbReference type="EMBL" id="QEC50629.1"/>
    </source>
</evidence>
<reference evidence="4 5" key="1">
    <citation type="journal article" date="2018" name="J. Microbiol.">
        <title>Baekduia soli gen. nov., sp. nov., a novel bacterium isolated from the soil of Baekdu Mountain and proposal of a novel family name, Baekduiaceae fam. nov.</title>
        <authorList>
            <person name="An D.S."/>
            <person name="Siddiqi M.Z."/>
            <person name="Kim K.H."/>
            <person name="Yu H.S."/>
            <person name="Im W.T."/>
        </authorList>
    </citation>
    <scope>NUCLEOTIDE SEQUENCE [LARGE SCALE GENOMIC DNA]</scope>
    <source>
        <strain evidence="4 5">BR7-21</strain>
    </source>
</reference>
<feature type="domain" description="HTH tetR-type" evidence="3">
    <location>
        <begin position="15"/>
        <end position="75"/>
    </location>
</feature>
<dbReference type="InterPro" id="IPR050109">
    <property type="entry name" value="HTH-type_TetR-like_transc_reg"/>
</dbReference>
<dbReference type="PANTHER" id="PTHR30055">
    <property type="entry name" value="HTH-TYPE TRANSCRIPTIONAL REGULATOR RUTR"/>
    <property type="match status" value="1"/>
</dbReference>